<gene>
    <name evidence="11" type="ORF">KR093_007661</name>
</gene>
<keyword evidence="6 8" id="KW-1133">Transmembrane helix</keyword>
<dbReference type="GO" id="GO:0005886">
    <property type="term" value="C:plasma membrane"/>
    <property type="evidence" value="ECO:0007669"/>
    <property type="project" value="UniProtKB-SubCell"/>
</dbReference>
<evidence type="ECO:0000259" key="10">
    <source>
        <dbReference type="PROSITE" id="PS50850"/>
    </source>
</evidence>
<organism evidence="11 12">
    <name type="scientific">Drosophila rubida</name>
    <dbReference type="NCBI Taxonomy" id="30044"/>
    <lineage>
        <taxon>Eukaryota</taxon>
        <taxon>Metazoa</taxon>
        <taxon>Ecdysozoa</taxon>
        <taxon>Arthropoda</taxon>
        <taxon>Hexapoda</taxon>
        <taxon>Insecta</taxon>
        <taxon>Pterygota</taxon>
        <taxon>Neoptera</taxon>
        <taxon>Endopterygota</taxon>
        <taxon>Diptera</taxon>
        <taxon>Brachycera</taxon>
        <taxon>Muscomorpha</taxon>
        <taxon>Ephydroidea</taxon>
        <taxon>Drosophilidae</taxon>
        <taxon>Drosophila</taxon>
    </lineage>
</organism>
<dbReference type="Proteomes" id="UP001200034">
    <property type="component" value="Unassembled WGS sequence"/>
</dbReference>
<keyword evidence="3" id="KW-1003">Cell membrane</keyword>
<feature type="transmembrane region" description="Helical" evidence="8">
    <location>
        <begin position="58"/>
        <end position="77"/>
    </location>
</feature>
<dbReference type="Gene3D" id="1.20.1250.20">
    <property type="entry name" value="MFS general substrate transporter like domains"/>
    <property type="match status" value="1"/>
</dbReference>
<dbReference type="InterPro" id="IPR020846">
    <property type="entry name" value="MFS_dom"/>
</dbReference>
<feature type="non-terminal residue" evidence="11">
    <location>
        <position position="470"/>
    </location>
</feature>
<feature type="signal peptide" evidence="9">
    <location>
        <begin position="1"/>
        <end position="16"/>
    </location>
</feature>
<proteinExistence type="predicted"/>
<protein>
    <recommendedName>
        <fullName evidence="10">Major facilitator superfamily (MFS) profile domain-containing protein</fullName>
    </recommendedName>
</protein>
<dbReference type="PROSITE" id="PS50850">
    <property type="entry name" value="MFS"/>
    <property type="match status" value="1"/>
</dbReference>
<keyword evidence="4" id="KW-0762">Sugar transport</keyword>
<dbReference type="Pfam" id="PF00083">
    <property type="entry name" value="Sugar_tr"/>
    <property type="match status" value="1"/>
</dbReference>
<evidence type="ECO:0000256" key="2">
    <source>
        <dbReference type="ARBA" id="ARBA00022448"/>
    </source>
</evidence>
<feature type="transmembrane region" description="Helical" evidence="8">
    <location>
        <begin position="436"/>
        <end position="455"/>
    </location>
</feature>
<evidence type="ECO:0000256" key="9">
    <source>
        <dbReference type="SAM" id="SignalP"/>
    </source>
</evidence>
<name>A0AAD4PNB2_9MUSC</name>
<sequence length="470" mass="51146">LKLFAFSLLTLLLALAVNIASISFGAYCGWPSSSFLELGSDESPLETGPLTSQDQGNVASVLCLGGLVGNVFFVWLAERCGRKNSMLWVTLPSLLGWVLIPYARNPTHLIAARFLGGMAGGGVFGVIPIYIAELAEDSVRGILGTFLVLTCNVGVVLAFVLGYYFNYATVSWIVSTLSLLFVVCFWFMPETPQHLMQRQKPEQAEYALRYYRNIRSRQSKELSEELQLELQKLRVSDQKAEKACDDDVADNVVTWADFVAPTSRKACLIGLGLVASNQGCGCFALLNYTAMIFAESGSSLPPTIAAIVVGVIQVVGSYVATLLVERAGRKMLLLISAVGICLSQLTMGAHSYLKMLGYDTSDYDWVPVAAFSFMLFIASWGLLTLPFLVIAEIMPPKIRSTAIMLLMSILWLLSMCTIKASQLIPLLTVAWGMHGVVFLFASLSLCGALFIAMFVPETKGKNIDTILASL</sequence>
<evidence type="ECO:0000256" key="5">
    <source>
        <dbReference type="ARBA" id="ARBA00022692"/>
    </source>
</evidence>
<keyword evidence="9" id="KW-0732">Signal</keyword>
<evidence type="ECO:0000256" key="1">
    <source>
        <dbReference type="ARBA" id="ARBA00004651"/>
    </source>
</evidence>
<comment type="caution">
    <text evidence="11">The sequence shown here is derived from an EMBL/GenBank/DDBJ whole genome shotgun (WGS) entry which is preliminary data.</text>
</comment>
<dbReference type="AlphaFoldDB" id="A0AAD4PNB2"/>
<keyword evidence="7 8" id="KW-0472">Membrane</keyword>
<evidence type="ECO:0000256" key="4">
    <source>
        <dbReference type="ARBA" id="ARBA00022597"/>
    </source>
</evidence>
<feature type="transmembrane region" description="Helical" evidence="8">
    <location>
        <begin position="402"/>
        <end position="424"/>
    </location>
</feature>
<comment type="subcellular location">
    <subcellularLocation>
        <location evidence="1">Cell membrane</location>
        <topology evidence="1">Multi-pass membrane protein</topology>
    </subcellularLocation>
</comment>
<dbReference type="InterPro" id="IPR005828">
    <property type="entry name" value="MFS_sugar_transport-like"/>
</dbReference>
<feature type="chain" id="PRO_5041927188" description="Major facilitator superfamily (MFS) profile domain-containing protein" evidence="9">
    <location>
        <begin position="17"/>
        <end position="470"/>
    </location>
</feature>
<keyword evidence="2" id="KW-0813">Transport</keyword>
<evidence type="ECO:0000256" key="6">
    <source>
        <dbReference type="ARBA" id="ARBA00022989"/>
    </source>
</evidence>
<dbReference type="SUPFAM" id="SSF103473">
    <property type="entry name" value="MFS general substrate transporter"/>
    <property type="match status" value="1"/>
</dbReference>
<feature type="transmembrane region" description="Helical" evidence="8">
    <location>
        <begin position="268"/>
        <end position="291"/>
    </location>
</feature>
<feature type="transmembrane region" description="Helical" evidence="8">
    <location>
        <begin position="365"/>
        <end position="390"/>
    </location>
</feature>
<feature type="transmembrane region" description="Helical" evidence="8">
    <location>
        <begin position="143"/>
        <end position="164"/>
    </location>
</feature>
<keyword evidence="5 8" id="KW-0812">Transmembrane</keyword>
<evidence type="ECO:0000256" key="7">
    <source>
        <dbReference type="ARBA" id="ARBA00023136"/>
    </source>
</evidence>
<dbReference type="EMBL" id="JAJJHW010001127">
    <property type="protein sequence ID" value="KAH8377879.1"/>
    <property type="molecule type" value="Genomic_DNA"/>
</dbReference>
<evidence type="ECO:0000313" key="12">
    <source>
        <dbReference type="Proteomes" id="UP001200034"/>
    </source>
</evidence>
<dbReference type="GO" id="GO:0022857">
    <property type="term" value="F:transmembrane transporter activity"/>
    <property type="evidence" value="ECO:0007669"/>
    <property type="project" value="InterPro"/>
</dbReference>
<accession>A0AAD4PNB2</accession>
<dbReference type="InterPro" id="IPR036259">
    <property type="entry name" value="MFS_trans_sf"/>
</dbReference>
<feature type="transmembrane region" description="Helical" evidence="8">
    <location>
        <begin position="331"/>
        <end position="353"/>
    </location>
</feature>
<evidence type="ECO:0000256" key="8">
    <source>
        <dbReference type="SAM" id="Phobius"/>
    </source>
</evidence>
<reference evidence="11" key="1">
    <citation type="journal article" date="2021" name="Mol. Ecol. Resour.">
        <title>Phylogenomic analyses of the genus Drosophila reveals genomic signals of climate adaptation.</title>
        <authorList>
            <person name="Li F."/>
            <person name="Rane R.V."/>
            <person name="Luria V."/>
            <person name="Xiong Z."/>
            <person name="Chen J."/>
            <person name="Li Z."/>
            <person name="Catullo R.A."/>
            <person name="Griffin P.C."/>
            <person name="Schiffer M."/>
            <person name="Pearce S."/>
            <person name="Lee S.F."/>
            <person name="McElroy K."/>
            <person name="Stocker A."/>
            <person name="Shirriffs J."/>
            <person name="Cockerell F."/>
            <person name="Coppin C."/>
            <person name="Sgro C.M."/>
            <person name="Karger A."/>
            <person name="Cain J.W."/>
            <person name="Weber J.A."/>
            <person name="Santpere G."/>
            <person name="Kirschner M.W."/>
            <person name="Hoffmann A.A."/>
            <person name="Oakeshott J.G."/>
            <person name="Zhang G."/>
        </authorList>
    </citation>
    <scope>NUCLEOTIDE SEQUENCE</scope>
    <source>
        <strain evidence="11">BGI-SZ-2011g</strain>
    </source>
</reference>
<evidence type="ECO:0000256" key="3">
    <source>
        <dbReference type="ARBA" id="ARBA00022475"/>
    </source>
</evidence>
<feature type="transmembrane region" description="Helical" evidence="8">
    <location>
        <begin position="170"/>
        <end position="188"/>
    </location>
</feature>
<dbReference type="PANTHER" id="PTHR48021:SF33">
    <property type="entry name" value="AT22075P-RELATED"/>
    <property type="match status" value="1"/>
</dbReference>
<dbReference type="PANTHER" id="PTHR48021">
    <property type="match status" value="1"/>
</dbReference>
<dbReference type="FunFam" id="1.20.1250.20:FF:000218">
    <property type="entry name" value="facilitated trehalose transporter Tret1"/>
    <property type="match status" value="1"/>
</dbReference>
<feature type="transmembrane region" description="Helical" evidence="8">
    <location>
        <begin position="86"/>
        <end position="104"/>
    </location>
</feature>
<dbReference type="InterPro" id="IPR005829">
    <property type="entry name" value="Sugar_transporter_CS"/>
</dbReference>
<keyword evidence="12" id="KW-1185">Reference proteome</keyword>
<dbReference type="InterPro" id="IPR050549">
    <property type="entry name" value="MFS_Trehalose_Transporter"/>
</dbReference>
<feature type="domain" description="Major facilitator superfamily (MFS) profile" evidence="10">
    <location>
        <begin position="9"/>
        <end position="459"/>
    </location>
</feature>
<evidence type="ECO:0000313" key="11">
    <source>
        <dbReference type="EMBL" id="KAH8377879.1"/>
    </source>
</evidence>
<feature type="transmembrane region" description="Helical" evidence="8">
    <location>
        <begin position="110"/>
        <end position="131"/>
    </location>
</feature>
<feature type="transmembrane region" description="Helical" evidence="8">
    <location>
        <begin position="303"/>
        <end position="324"/>
    </location>
</feature>
<dbReference type="PROSITE" id="PS00217">
    <property type="entry name" value="SUGAR_TRANSPORT_2"/>
    <property type="match status" value="1"/>
</dbReference>